<dbReference type="PANTHER" id="PTHR45651">
    <property type="entry name" value="CYCLIC NUCLEOTIDE-GATED ION CHANNEL 15-RELATED-RELATED"/>
    <property type="match status" value="1"/>
</dbReference>
<reference evidence="12" key="1">
    <citation type="submission" date="2016-03" db="EMBL/GenBank/DDBJ databases">
        <title>Mechanisms controlling the formation of the plant cell surface in tip-growing cells are functionally conserved among land plants.</title>
        <authorList>
            <person name="Honkanen S."/>
            <person name="Jones V.A."/>
            <person name="Morieri G."/>
            <person name="Champion C."/>
            <person name="Hetherington A.J."/>
            <person name="Kelly S."/>
            <person name="Saint-Marcoux D."/>
            <person name="Proust H."/>
            <person name="Prescott H."/>
            <person name="Dolan L."/>
        </authorList>
    </citation>
    <scope>NUCLEOTIDE SEQUENCE [LARGE SCALE GENOMIC DNA]</scope>
    <source>
        <tissue evidence="12">Whole gametophyte</tissue>
    </source>
</reference>
<sequence length="878" mass="99065">MNCSSHSADGAKGGGPRAWWRKAAENRGRRRWSLSGCLMLPTDLEDDGERGRAKSKAGLACSKQWSRGALLATEEAWDLGPKWASSLRVALKPSRKSSCSLIFSLVGSSTAKLAKNSGEGPSGERNGRVDHVPMLHDEGDQSNLEGIELSRTSSSQEYSLKIGPDENDIADLYGHSGATVASKQRNPFDNRKHEHLLKSGPLGKCDDPFCTTCPSYFGTVSRSDHVRNAFIGGAHHIRKRAVAVGKSWLPGILNPHTKIVQRWNKLFCISSLIAIFIDPIFFFLLSVREDYMCLVFNNAAAVTVTVVRTLTDTIHVCHIFLQFRLAYVAPASKVRNAGQLEDDPKKVAMHYLQGWFCLDLFTALPLPQDLISHESHQEFQHAYGTGNVWRISIQLLIWTVVKKYTGSRNGANYAKNVLRVVVLLQNIPRALRFFPLLIGRSPSGFVFETAWANFVINLLMYLLAGHVVGSCWYLFGLQRVNQCLQDNCRADNGCELFFLDCGDNTSPDFKYEDPKRVYWIANTEVGTNCLGPSPTFSYGIYVMGVQVAMEKKVINKYIYSLFWGFQQISTLAGNLIPSLFAWEVLFTMGIVGLGLLLFALLIGNMQNFLMALGRRKLEMQLKRYDTEVWMKRRRLPVLLRRRVRQAGRFRWVATGGVEERELLADLPEDLQKDVQRYLCLELVKKVRLFELLEDHVLDAICERLYQKLYIDDSEIFRAKKPVERMLFVVRGKLESRGEDGSVVALKEGDFCGEELLSWYIDMAGVSSGKKSTGIAKSMGKHPLSSRTVHCLTSVEAFSLEADALEYITTHYKRAFKSPQVQGAIRYLSLYWRSLAARRIQKAWRARRARAGFKTSVASTSQHRKITRFATMNRSDRSK</sequence>
<feature type="domain" description="Cyclic nucleotide-binding" evidence="11">
    <location>
        <begin position="688"/>
        <end position="756"/>
    </location>
</feature>
<evidence type="ECO:0000256" key="2">
    <source>
        <dbReference type="ARBA" id="ARBA00010486"/>
    </source>
</evidence>
<keyword evidence="9" id="KW-0407">Ion channel</keyword>
<keyword evidence="6" id="KW-0406">Ion transport</keyword>
<comment type="caution">
    <text evidence="12">The sequence shown here is derived from an EMBL/GenBank/DDBJ whole genome shotgun (WGS) entry which is preliminary data.</text>
</comment>
<feature type="transmembrane region" description="Helical" evidence="10">
    <location>
        <begin position="263"/>
        <end position="285"/>
    </location>
</feature>
<comment type="similarity">
    <text evidence="2">Belongs to the cyclic nucleotide-gated cation channel (TC 1.A.1.5) family.</text>
</comment>
<dbReference type="GO" id="GO:0016020">
    <property type="term" value="C:membrane"/>
    <property type="evidence" value="ECO:0007669"/>
    <property type="project" value="UniProtKB-SubCell"/>
</dbReference>
<accession>A0A176WBQ2</accession>
<dbReference type="InterPro" id="IPR014710">
    <property type="entry name" value="RmlC-like_jellyroll"/>
</dbReference>
<evidence type="ECO:0000256" key="6">
    <source>
        <dbReference type="ARBA" id="ARBA00023065"/>
    </source>
</evidence>
<evidence type="ECO:0000256" key="1">
    <source>
        <dbReference type="ARBA" id="ARBA00004141"/>
    </source>
</evidence>
<keyword evidence="4 10" id="KW-0812">Transmembrane</keyword>
<organism evidence="12 13">
    <name type="scientific">Marchantia polymorpha subsp. ruderalis</name>
    <dbReference type="NCBI Taxonomy" id="1480154"/>
    <lineage>
        <taxon>Eukaryota</taxon>
        <taxon>Viridiplantae</taxon>
        <taxon>Streptophyta</taxon>
        <taxon>Embryophyta</taxon>
        <taxon>Marchantiophyta</taxon>
        <taxon>Marchantiopsida</taxon>
        <taxon>Marchantiidae</taxon>
        <taxon>Marchantiales</taxon>
        <taxon>Marchantiaceae</taxon>
        <taxon>Marchantia</taxon>
    </lineage>
</organism>
<keyword evidence="7 10" id="KW-0472">Membrane</keyword>
<dbReference type="EMBL" id="LVLJ01001287">
    <property type="protein sequence ID" value="OAE30610.1"/>
    <property type="molecule type" value="Genomic_DNA"/>
</dbReference>
<dbReference type="PROSITE" id="PS50096">
    <property type="entry name" value="IQ"/>
    <property type="match status" value="1"/>
</dbReference>
<dbReference type="CDD" id="cd00038">
    <property type="entry name" value="CAP_ED"/>
    <property type="match status" value="1"/>
</dbReference>
<keyword evidence="3" id="KW-0813">Transport</keyword>
<comment type="subcellular location">
    <subcellularLocation>
        <location evidence="1">Membrane</location>
        <topology evidence="1">Multi-pass membrane protein</topology>
    </subcellularLocation>
</comment>
<dbReference type="InterPro" id="IPR000595">
    <property type="entry name" value="cNMP-bd_dom"/>
</dbReference>
<evidence type="ECO:0000313" key="13">
    <source>
        <dbReference type="Proteomes" id="UP000077202"/>
    </source>
</evidence>
<dbReference type="PROSITE" id="PS50042">
    <property type="entry name" value="CNMP_BINDING_3"/>
    <property type="match status" value="1"/>
</dbReference>
<dbReference type="GO" id="GO:0005216">
    <property type="term" value="F:monoatomic ion channel activity"/>
    <property type="evidence" value="ECO:0007669"/>
    <property type="project" value="InterPro"/>
</dbReference>
<dbReference type="Pfam" id="PF00520">
    <property type="entry name" value="Ion_trans"/>
    <property type="match status" value="1"/>
</dbReference>
<dbReference type="Gene3D" id="1.10.287.630">
    <property type="entry name" value="Helix hairpin bin"/>
    <property type="match status" value="1"/>
</dbReference>
<feature type="transmembrane region" description="Helical" evidence="10">
    <location>
        <begin position="450"/>
        <end position="475"/>
    </location>
</feature>
<dbReference type="AlphaFoldDB" id="A0A176WBQ2"/>
<evidence type="ECO:0000256" key="7">
    <source>
        <dbReference type="ARBA" id="ARBA00023136"/>
    </source>
</evidence>
<feature type="transmembrane region" description="Helical" evidence="10">
    <location>
        <begin position="557"/>
        <end position="580"/>
    </location>
</feature>
<name>A0A176WBQ2_MARPO</name>
<evidence type="ECO:0000313" key="12">
    <source>
        <dbReference type="EMBL" id="OAE30610.1"/>
    </source>
</evidence>
<dbReference type="SUPFAM" id="SSF81324">
    <property type="entry name" value="Voltage-gated potassium channels"/>
    <property type="match status" value="1"/>
</dbReference>
<keyword evidence="5 10" id="KW-1133">Transmembrane helix</keyword>
<proteinExistence type="inferred from homology"/>
<evidence type="ECO:0000256" key="8">
    <source>
        <dbReference type="ARBA" id="ARBA00023286"/>
    </source>
</evidence>
<keyword evidence="13" id="KW-1185">Reference proteome</keyword>
<dbReference type="InterPro" id="IPR005821">
    <property type="entry name" value="Ion_trans_dom"/>
</dbReference>
<protein>
    <recommendedName>
        <fullName evidence="11">Cyclic nucleotide-binding domain-containing protein</fullName>
    </recommendedName>
</protein>
<evidence type="ECO:0000259" key="11">
    <source>
        <dbReference type="PROSITE" id="PS50042"/>
    </source>
</evidence>
<dbReference type="Proteomes" id="UP000077202">
    <property type="component" value="Unassembled WGS sequence"/>
</dbReference>
<dbReference type="PANTHER" id="PTHR45651:SF11">
    <property type="entry name" value="CYCLIC NUCLEOTIDE-GATED ION CHANNEL 20, CHLOROPLASTIC-RELATED"/>
    <property type="match status" value="1"/>
</dbReference>
<evidence type="ECO:0000256" key="3">
    <source>
        <dbReference type="ARBA" id="ARBA00022448"/>
    </source>
</evidence>
<feature type="transmembrane region" description="Helical" evidence="10">
    <location>
        <begin position="586"/>
        <end position="613"/>
    </location>
</feature>
<gene>
    <name evidence="12" type="ORF">AXG93_200s1000</name>
</gene>
<evidence type="ECO:0000256" key="9">
    <source>
        <dbReference type="ARBA" id="ARBA00023303"/>
    </source>
</evidence>
<dbReference type="InterPro" id="IPR018490">
    <property type="entry name" value="cNMP-bd_dom_sf"/>
</dbReference>
<evidence type="ECO:0000256" key="10">
    <source>
        <dbReference type="SAM" id="Phobius"/>
    </source>
</evidence>
<evidence type="ECO:0000256" key="5">
    <source>
        <dbReference type="ARBA" id="ARBA00022989"/>
    </source>
</evidence>
<dbReference type="Gene3D" id="1.10.287.70">
    <property type="match status" value="1"/>
</dbReference>
<dbReference type="SUPFAM" id="SSF51206">
    <property type="entry name" value="cAMP-binding domain-like"/>
    <property type="match status" value="1"/>
</dbReference>
<evidence type="ECO:0000256" key="4">
    <source>
        <dbReference type="ARBA" id="ARBA00022692"/>
    </source>
</evidence>
<dbReference type="Gene3D" id="2.60.120.10">
    <property type="entry name" value="Jelly Rolls"/>
    <property type="match status" value="1"/>
</dbReference>
<keyword evidence="8" id="KW-1071">Ligand-gated ion channel</keyword>